<evidence type="ECO:0000256" key="1">
    <source>
        <dbReference type="SAM" id="MobiDB-lite"/>
    </source>
</evidence>
<name>A0A936YWG2_9BURK</name>
<sequence>MPYIRTPMGVTPPAPGLEHEEPEFTPAEEDIPTGDSASAVTDRNTAREERPLRSPERE</sequence>
<organism evidence="2 3">
    <name type="scientific">Ramlibacter monticola</name>
    <dbReference type="NCBI Taxonomy" id="1926872"/>
    <lineage>
        <taxon>Bacteria</taxon>
        <taxon>Pseudomonadati</taxon>
        <taxon>Pseudomonadota</taxon>
        <taxon>Betaproteobacteria</taxon>
        <taxon>Burkholderiales</taxon>
        <taxon>Comamonadaceae</taxon>
        <taxon>Ramlibacter</taxon>
    </lineage>
</organism>
<dbReference type="AlphaFoldDB" id="A0A936YWG2"/>
<feature type="compositionally biased region" description="Acidic residues" evidence="1">
    <location>
        <begin position="20"/>
        <end position="32"/>
    </location>
</feature>
<gene>
    <name evidence="2" type="ORF">JJ685_06105</name>
</gene>
<evidence type="ECO:0000313" key="2">
    <source>
        <dbReference type="EMBL" id="MBL0390714.1"/>
    </source>
</evidence>
<comment type="caution">
    <text evidence="2">The sequence shown here is derived from an EMBL/GenBank/DDBJ whole genome shotgun (WGS) entry which is preliminary data.</text>
</comment>
<dbReference type="RefSeq" id="WP_201673296.1">
    <property type="nucleotide sequence ID" value="NZ_JAEQNE010000001.1"/>
</dbReference>
<dbReference type="Proteomes" id="UP000599109">
    <property type="component" value="Unassembled WGS sequence"/>
</dbReference>
<keyword evidence="3" id="KW-1185">Reference proteome</keyword>
<proteinExistence type="predicted"/>
<evidence type="ECO:0000313" key="3">
    <source>
        <dbReference type="Proteomes" id="UP000599109"/>
    </source>
</evidence>
<feature type="compositionally biased region" description="Basic and acidic residues" evidence="1">
    <location>
        <begin position="44"/>
        <end position="58"/>
    </location>
</feature>
<feature type="region of interest" description="Disordered" evidence="1">
    <location>
        <begin position="1"/>
        <end position="58"/>
    </location>
</feature>
<reference evidence="2 3" key="1">
    <citation type="journal article" date="2017" name="Int. J. Syst. Evol. Microbiol.">
        <title>Ramlibacter monticola sp. nov., isolated from forest soil.</title>
        <authorList>
            <person name="Chaudhary D.K."/>
            <person name="Kim J."/>
        </authorList>
    </citation>
    <scope>NUCLEOTIDE SEQUENCE [LARGE SCALE GENOMIC DNA]</scope>
    <source>
        <strain evidence="2 3">KACC 19175</strain>
    </source>
</reference>
<protein>
    <submittedName>
        <fullName evidence="2">Uncharacterized protein</fullName>
    </submittedName>
</protein>
<dbReference type="EMBL" id="JAEQNE010000001">
    <property type="protein sequence ID" value="MBL0390714.1"/>
    <property type="molecule type" value="Genomic_DNA"/>
</dbReference>
<accession>A0A936YWG2</accession>